<dbReference type="RefSeq" id="WP_194450293.1">
    <property type="nucleotide sequence ID" value="NZ_CP063849.1"/>
</dbReference>
<name>A0A7S7NS02_PALFE</name>
<reference evidence="1 2" key="1">
    <citation type="submission" date="2020-10" db="EMBL/GenBank/DDBJ databases">
        <title>Complete genome sequence of Paludibaculum fermentans P105T, a facultatively anaerobic acidobacterium capable of dissimilatory Fe(III) reduction.</title>
        <authorList>
            <person name="Dedysh S.N."/>
            <person name="Beletsky A.V."/>
            <person name="Kulichevskaya I.S."/>
            <person name="Mardanov A.V."/>
            <person name="Ravin N.V."/>
        </authorList>
    </citation>
    <scope>NUCLEOTIDE SEQUENCE [LARGE SCALE GENOMIC DNA]</scope>
    <source>
        <strain evidence="1 2">P105</strain>
    </source>
</reference>
<dbReference type="Gene3D" id="1.10.10.1320">
    <property type="entry name" value="Anti-sigma factor, zinc-finger domain"/>
    <property type="match status" value="1"/>
</dbReference>
<proteinExistence type="predicted"/>
<sequence length="224" mass="24779">MDHRSAIETTAVERYFLDEMPAVERSEFEEHFFECEQCAEEIRIMSSLEANARAEVRVTRPEARTEAPKPAQKTHSTGFWERYFHWLRPAIAAPALASLLVVMGYQNLLEPARSHDFQAPQAAKQLLLRGETRGAGSAVNVPDHHSLVLTLDLAGIRPLPEYSVELQLENGPAAAPFKVSAPAAGEPLTLSLPAGSARQGRYQITLRSIPGGPVLARFRFEVQP</sequence>
<protein>
    <submittedName>
        <fullName evidence="1">Zf-HC2 domain-containing protein</fullName>
    </submittedName>
</protein>
<keyword evidence="2" id="KW-1185">Reference proteome</keyword>
<evidence type="ECO:0000313" key="1">
    <source>
        <dbReference type="EMBL" id="QOY88631.1"/>
    </source>
</evidence>
<evidence type="ECO:0000313" key="2">
    <source>
        <dbReference type="Proteomes" id="UP000593892"/>
    </source>
</evidence>
<dbReference type="KEGG" id="pfer:IRI77_01325"/>
<dbReference type="InterPro" id="IPR041916">
    <property type="entry name" value="Anti_sigma_zinc_sf"/>
</dbReference>
<dbReference type="EMBL" id="CP063849">
    <property type="protein sequence ID" value="QOY88631.1"/>
    <property type="molecule type" value="Genomic_DNA"/>
</dbReference>
<organism evidence="1 2">
    <name type="scientific">Paludibaculum fermentans</name>
    <dbReference type="NCBI Taxonomy" id="1473598"/>
    <lineage>
        <taxon>Bacteria</taxon>
        <taxon>Pseudomonadati</taxon>
        <taxon>Acidobacteriota</taxon>
        <taxon>Terriglobia</taxon>
        <taxon>Bryobacterales</taxon>
        <taxon>Bryobacteraceae</taxon>
        <taxon>Paludibaculum</taxon>
    </lineage>
</organism>
<dbReference type="Proteomes" id="UP000593892">
    <property type="component" value="Chromosome"/>
</dbReference>
<gene>
    <name evidence="1" type="ORF">IRI77_01325</name>
</gene>
<accession>A0A7S7NS02</accession>
<dbReference type="AlphaFoldDB" id="A0A7S7NS02"/>